<evidence type="ECO:0000313" key="2">
    <source>
        <dbReference type="Proteomes" id="UP000277928"/>
    </source>
</evidence>
<sequence>MVIRGQNHVNRSSFTYPTYAANMNGWMDGWMGGWVGGMDDGRIQHRVARLGHVVRWIRVREDAMRQ</sequence>
<reference evidence="1 2" key="1">
    <citation type="submission" date="2018-08" db="EMBL/GenBank/DDBJ databases">
        <authorList>
            <person name="Laetsch R D."/>
            <person name="Stevens L."/>
            <person name="Kumar S."/>
            <person name="Blaxter L. M."/>
        </authorList>
    </citation>
    <scope>NUCLEOTIDE SEQUENCE [LARGE SCALE GENOMIC DNA]</scope>
</reference>
<keyword evidence="2" id="KW-1185">Reference proteome</keyword>
<evidence type="ECO:0000313" key="1">
    <source>
        <dbReference type="EMBL" id="VDK80786.1"/>
    </source>
</evidence>
<dbReference type="EMBL" id="UYRX01000355">
    <property type="protein sequence ID" value="VDK80786.1"/>
    <property type="molecule type" value="Genomic_DNA"/>
</dbReference>
<gene>
    <name evidence="1" type="ORF">NLS_LOCUS5050</name>
</gene>
<proteinExistence type="predicted"/>
<dbReference type="Proteomes" id="UP000277928">
    <property type="component" value="Unassembled WGS sequence"/>
</dbReference>
<dbReference type="AlphaFoldDB" id="A0A3P6SZG9"/>
<protein>
    <submittedName>
        <fullName evidence="1">Uncharacterized protein</fullName>
    </submittedName>
</protein>
<name>A0A3P6SZG9_LITSI</name>
<accession>A0A3P6SZG9</accession>
<organism evidence="1 2">
    <name type="scientific">Litomosoides sigmodontis</name>
    <name type="common">Filarial nematode worm</name>
    <dbReference type="NCBI Taxonomy" id="42156"/>
    <lineage>
        <taxon>Eukaryota</taxon>
        <taxon>Metazoa</taxon>
        <taxon>Ecdysozoa</taxon>
        <taxon>Nematoda</taxon>
        <taxon>Chromadorea</taxon>
        <taxon>Rhabditida</taxon>
        <taxon>Spirurina</taxon>
        <taxon>Spiruromorpha</taxon>
        <taxon>Filarioidea</taxon>
        <taxon>Onchocercidae</taxon>
        <taxon>Litomosoides</taxon>
    </lineage>
</organism>